<dbReference type="Pfam" id="PF13518">
    <property type="entry name" value="HTH_28"/>
    <property type="match status" value="1"/>
</dbReference>
<evidence type="ECO:0000313" key="3">
    <source>
        <dbReference type="EMBL" id="CBI05655.1"/>
    </source>
</evidence>
<gene>
    <name evidence="3" type="ORF">CARN5_0845</name>
</gene>
<feature type="domain" description="Insertion element IS150 protein InsJ-like helix-turn-helix" evidence="2">
    <location>
        <begin position="8"/>
        <end position="47"/>
    </location>
</feature>
<comment type="caution">
    <text evidence="3">The sequence shown here is derived from an EMBL/GenBank/DDBJ whole genome shotgun (WGS) entry which is preliminary data.</text>
</comment>
<organism evidence="3">
    <name type="scientific">mine drainage metagenome</name>
    <dbReference type="NCBI Taxonomy" id="410659"/>
    <lineage>
        <taxon>unclassified sequences</taxon>
        <taxon>metagenomes</taxon>
        <taxon>ecological metagenomes</taxon>
    </lineage>
</organism>
<proteinExistence type="predicted"/>
<accession>E6QEM9</accession>
<protein>
    <recommendedName>
        <fullName evidence="2">Insertion element IS150 protein InsJ-like helix-turn-helix domain-containing protein</fullName>
    </recommendedName>
</protein>
<evidence type="ECO:0000259" key="2">
    <source>
        <dbReference type="Pfam" id="PF13518"/>
    </source>
</evidence>
<reference evidence="3" key="1">
    <citation type="submission" date="2009-10" db="EMBL/GenBank/DDBJ databases">
        <title>Diversity of trophic interactions inside an arsenic-rich microbial ecosystem.</title>
        <authorList>
            <person name="Bertin P.N."/>
            <person name="Heinrich-Salmeron A."/>
            <person name="Pelletier E."/>
            <person name="Goulhen-Chollet F."/>
            <person name="Arsene-Ploetze F."/>
            <person name="Gallien S."/>
            <person name="Calteau A."/>
            <person name="Vallenet D."/>
            <person name="Casiot C."/>
            <person name="Chane-Woon-Ming B."/>
            <person name="Giloteaux L."/>
            <person name="Barakat M."/>
            <person name="Bonnefoy V."/>
            <person name="Bruneel O."/>
            <person name="Chandler M."/>
            <person name="Cleiss J."/>
            <person name="Duran R."/>
            <person name="Elbaz-Poulichet F."/>
            <person name="Fonknechten N."/>
            <person name="Lauga B."/>
            <person name="Mornico D."/>
            <person name="Ortet P."/>
            <person name="Schaeffer C."/>
            <person name="Siguier P."/>
            <person name="Alexander Thil Smith A."/>
            <person name="Van Dorsselaer A."/>
            <person name="Weissenbach J."/>
            <person name="Medigue C."/>
            <person name="Le Paslier D."/>
        </authorList>
    </citation>
    <scope>NUCLEOTIDE SEQUENCE</scope>
</reference>
<feature type="compositionally biased region" description="Basic and acidic residues" evidence="1">
    <location>
        <begin position="105"/>
        <end position="115"/>
    </location>
</feature>
<dbReference type="EMBL" id="CABP01000129">
    <property type="protein sequence ID" value="CBI05655.1"/>
    <property type="molecule type" value="Genomic_DNA"/>
</dbReference>
<feature type="region of interest" description="Disordered" evidence="1">
    <location>
        <begin position="78"/>
        <end position="115"/>
    </location>
</feature>
<dbReference type="AlphaFoldDB" id="E6QEM9"/>
<evidence type="ECO:0000256" key="1">
    <source>
        <dbReference type="SAM" id="MobiDB-lite"/>
    </source>
</evidence>
<sequence length="115" mass="12961">MDRALVTRQVVQRRIRQREAASRLGVSIRQIKRLAQRWQVEGPSGLVSVAAGSGPITLFHKPCARRSWIWYAATMRTSGPKSPVEARSRPPLAALFRRRPLPPDPPHDDTPRGHL</sequence>
<name>E6QEM9_9ZZZZ</name>
<dbReference type="InterPro" id="IPR055247">
    <property type="entry name" value="InsJ-like_HTH"/>
</dbReference>